<reference evidence="3" key="2">
    <citation type="submission" date="2011-01" db="EMBL/GenBank/DDBJ databases">
        <title>The complete genome of Deinococcus maricopensis DSM 21211.</title>
        <authorList>
            <consortium name="US DOE Joint Genome Institute (JGI-PGF)"/>
            <person name="Lucas S."/>
            <person name="Copeland A."/>
            <person name="Lapidus A."/>
            <person name="Goodwin L."/>
            <person name="Pitluck S."/>
            <person name="Kyrpides N."/>
            <person name="Mavromatis K."/>
            <person name="Pagani I."/>
            <person name="Ivanova N."/>
            <person name="Ovchinnikova G."/>
            <person name="Zeytun A."/>
            <person name="Detter J.C."/>
            <person name="Han C."/>
            <person name="Land M."/>
            <person name="Hauser L."/>
            <person name="Markowitz V."/>
            <person name="Cheng J.-F."/>
            <person name="Hugenholtz P."/>
            <person name="Woyke T."/>
            <person name="Wu D."/>
            <person name="Pukall R."/>
            <person name="Gehrich-Schroeter G."/>
            <person name="Brambilla E."/>
            <person name="Klenk H.-P."/>
            <person name="Eisen J.A."/>
        </authorList>
    </citation>
    <scope>NUCLEOTIDE SEQUENCE [LARGE SCALE GENOMIC DNA]</scope>
    <source>
        <strain evidence="3">DSM 21211 / LMG 22137 / NRRL B-23946 / LB-34</strain>
    </source>
</reference>
<dbReference type="InterPro" id="IPR029062">
    <property type="entry name" value="Class_I_gatase-like"/>
</dbReference>
<dbReference type="EMBL" id="CP002454">
    <property type="protein sequence ID" value="ADV66941.1"/>
    <property type="molecule type" value="Genomic_DNA"/>
</dbReference>
<name>E8U7A2_DEIML</name>
<feature type="domain" description="DJ-1/PfpI" evidence="1">
    <location>
        <begin position="11"/>
        <end position="161"/>
    </location>
</feature>
<organism evidence="2 3">
    <name type="scientific">Deinococcus maricopensis (strain DSM 21211 / LMG 22137 / NRRL B-23946 / LB-34)</name>
    <dbReference type="NCBI Taxonomy" id="709986"/>
    <lineage>
        <taxon>Bacteria</taxon>
        <taxon>Thermotogati</taxon>
        <taxon>Deinococcota</taxon>
        <taxon>Deinococci</taxon>
        <taxon>Deinococcales</taxon>
        <taxon>Deinococcaceae</taxon>
        <taxon>Deinococcus</taxon>
    </lineage>
</organism>
<gene>
    <name evidence="2" type="ordered locus">Deima_1290</name>
</gene>
<dbReference type="KEGG" id="dmr:Deima_1290"/>
<dbReference type="AlphaFoldDB" id="E8U7A2"/>
<protein>
    <submittedName>
        <fullName evidence="2">ThiJ/PfpI domain-containing protein</fullName>
    </submittedName>
</protein>
<evidence type="ECO:0000313" key="3">
    <source>
        <dbReference type="Proteomes" id="UP000008635"/>
    </source>
</evidence>
<proteinExistence type="predicted"/>
<evidence type="ECO:0000259" key="1">
    <source>
        <dbReference type="Pfam" id="PF01965"/>
    </source>
</evidence>
<evidence type="ECO:0000313" key="2">
    <source>
        <dbReference type="EMBL" id="ADV66941.1"/>
    </source>
</evidence>
<dbReference type="SUPFAM" id="SSF52317">
    <property type="entry name" value="Class I glutamine amidotransferase-like"/>
    <property type="match status" value="1"/>
</dbReference>
<keyword evidence="3" id="KW-1185">Reference proteome</keyword>
<accession>E8U7A2</accession>
<dbReference type="eggNOG" id="COG0693">
    <property type="taxonomic scope" value="Bacteria"/>
</dbReference>
<dbReference type="Proteomes" id="UP000008635">
    <property type="component" value="Chromosome"/>
</dbReference>
<dbReference type="Gene3D" id="3.40.50.880">
    <property type="match status" value="1"/>
</dbReference>
<sequence length="197" mass="19552">MTTAPDAPAHVAVLVYMGVAELDLGGMLGGVYHLAGEGRAFTVARSRMSLVGAGGLVTTPQRIFAALEPPAAVLIPGGALAGAQKAARDPLVRAFLTAQVERGIPVAAVGAGVLLLADAALLTDREVGCSADLADTVWGANPSGVRVNAVVTDGHITTAPGGLGALRATFAALRGTYPDADVDAAAARLGLETPAPA</sequence>
<dbReference type="InterPro" id="IPR002818">
    <property type="entry name" value="DJ-1/PfpI"/>
</dbReference>
<dbReference type="HOGENOM" id="CLU_1330123_0_0_0"/>
<dbReference type="STRING" id="709986.Deima_1290"/>
<reference evidence="2 3" key="1">
    <citation type="journal article" date="2011" name="Stand. Genomic Sci.">
        <title>Complete genome sequence of Deinococcus maricopensis type strain (LB-34).</title>
        <authorList>
            <person name="Pukall R."/>
            <person name="Zeytun A."/>
            <person name="Lucas S."/>
            <person name="Lapidus A."/>
            <person name="Hammon N."/>
            <person name="Deshpande S."/>
            <person name="Nolan M."/>
            <person name="Cheng J.F."/>
            <person name="Pitluck S."/>
            <person name="Liolios K."/>
            <person name="Pagani I."/>
            <person name="Mikhailova N."/>
            <person name="Ivanova N."/>
            <person name="Mavromatis K."/>
            <person name="Pati A."/>
            <person name="Tapia R."/>
            <person name="Han C."/>
            <person name="Goodwin L."/>
            <person name="Chen A."/>
            <person name="Palaniappan K."/>
            <person name="Land M."/>
            <person name="Hauser L."/>
            <person name="Chang Y.J."/>
            <person name="Jeffries C.D."/>
            <person name="Brambilla E.M."/>
            <person name="Rohde M."/>
            <person name="Goker M."/>
            <person name="Detter J.C."/>
            <person name="Woyke T."/>
            <person name="Bristow J."/>
            <person name="Eisen J.A."/>
            <person name="Markowitz V."/>
            <person name="Hugenholtz P."/>
            <person name="Kyrpides N.C."/>
            <person name="Klenk H.P."/>
        </authorList>
    </citation>
    <scope>NUCLEOTIDE SEQUENCE [LARGE SCALE GENOMIC DNA]</scope>
    <source>
        <strain evidence="3">DSM 21211 / LMG 22137 / NRRL B-23946 / LB-34</strain>
    </source>
</reference>
<dbReference type="RefSeq" id="WP_013556446.1">
    <property type="nucleotide sequence ID" value="NC_014958.1"/>
</dbReference>
<dbReference type="Pfam" id="PF01965">
    <property type="entry name" value="DJ-1_PfpI"/>
    <property type="match status" value="1"/>
</dbReference>